<keyword evidence="2" id="KW-1185">Reference proteome</keyword>
<reference evidence="1 2" key="1">
    <citation type="submission" date="2019-05" db="EMBL/GenBank/DDBJ databases">
        <title>Emergence of the Ug99 lineage of the wheat stem rust pathogen through somatic hybridization.</title>
        <authorList>
            <person name="Li F."/>
            <person name="Upadhyaya N.M."/>
            <person name="Sperschneider J."/>
            <person name="Matny O."/>
            <person name="Nguyen-Phuc H."/>
            <person name="Mago R."/>
            <person name="Raley C."/>
            <person name="Miller M.E."/>
            <person name="Silverstein K.A.T."/>
            <person name="Henningsen E."/>
            <person name="Hirsch C.D."/>
            <person name="Visser B."/>
            <person name="Pretorius Z.A."/>
            <person name="Steffenson B.J."/>
            <person name="Schwessinger B."/>
            <person name="Dodds P.N."/>
            <person name="Figueroa M."/>
        </authorList>
    </citation>
    <scope>NUCLEOTIDE SEQUENCE [LARGE SCALE GENOMIC DNA]</scope>
    <source>
        <strain evidence="1">21-0</strain>
    </source>
</reference>
<evidence type="ECO:0000313" key="1">
    <source>
        <dbReference type="EMBL" id="KAA1107180.1"/>
    </source>
</evidence>
<dbReference type="Proteomes" id="UP000324748">
    <property type="component" value="Unassembled WGS sequence"/>
</dbReference>
<dbReference type="EMBL" id="VSWC01000029">
    <property type="protein sequence ID" value="KAA1107180.1"/>
    <property type="molecule type" value="Genomic_DNA"/>
</dbReference>
<comment type="caution">
    <text evidence="1">The sequence shown here is derived from an EMBL/GenBank/DDBJ whole genome shotgun (WGS) entry which is preliminary data.</text>
</comment>
<name>A0A5B0Q1R5_PUCGR</name>
<evidence type="ECO:0000313" key="2">
    <source>
        <dbReference type="Proteomes" id="UP000324748"/>
    </source>
</evidence>
<sequence>MRLHQWPFNTHSSISTLPLAANHPPGSSASSSDQGPVLEALISAKLARKFPQAAKLWVKDVSGCKSAAEASMGLRDSNGPTLKSSTWKMWELGRNA</sequence>
<dbReference type="AlphaFoldDB" id="A0A5B0Q1R5"/>
<accession>A0A5B0Q1R5</accession>
<gene>
    <name evidence="1" type="ORF">PGT21_005180</name>
</gene>
<organism evidence="1 2">
    <name type="scientific">Puccinia graminis f. sp. tritici</name>
    <dbReference type="NCBI Taxonomy" id="56615"/>
    <lineage>
        <taxon>Eukaryota</taxon>
        <taxon>Fungi</taxon>
        <taxon>Dikarya</taxon>
        <taxon>Basidiomycota</taxon>
        <taxon>Pucciniomycotina</taxon>
        <taxon>Pucciniomycetes</taxon>
        <taxon>Pucciniales</taxon>
        <taxon>Pucciniaceae</taxon>
        <taxon>Puccinia</taxon>
    </lineage>
</organism>
<protein>
    <submittedName>
        <fullName evidence="1">Uncharacterized protein</fullName>
    </submittedName>
</protein>
<proteinExistence type="predicted"/>